<organism evidence="6 9">
    <name type="scientific">Paraburkholderia fungorum</name>
    <dbReference type="NCBI Taxonomy" id="134537"/>
    <lineage>
        <taxon>Bacteria</taxon>
        <taxon>Pseudomonadati</taxon>
        <taxon>Pseudomonadota</taxon>
        <taxon>Betaproteobacteria</taxon>
        <taxon>Burkholderiales</taxon>
        <taxon>Burkholderiaceae</taxon>
        <taxon>Paraburkholderia</taxon>
    </lineage>
</organism>
<dbReference type="GeneID" id="66519522"/>
<evidence type="ECO:0000313" key="6">
    <source>
        <dbReference type="EMBL" id="MDT8838675.1"/>
    </source>
</evidence>
<dbReference type="PANTHER" id="PTHR43877:SF2">
    <property type="entry name" value="AMINOALKYLPHOSPHONATE N-ACETYLTRANSFERASE-RELATED"/>
    <property type="match status" value="1"/>
</dbReference>
<dbReference type="SUPFAM" id="SSF55729">
    <property type="entry name" value="Acyl-CoA N-acyltransferases (Nat)"/>
    <property type="match status" value="1"/>
</dbReference>
<dbReference type="Gene3D" id="3.40.630.30">
    <property type="match status" value="1"/>
</dbReference>
<dbReference type="GO" id="GO:0016747">
    <property type="term" value="F:acyltransferase activity, transferring groups other than amino-acyl groups"/>
    <property type="evidence" value="ECO:0007669"/>
    <property type="project" value="InterPro"/>
</dbReference>
<proteinExistence type="predicted"/>
<dbReference type="AlphaFoldDB" id="A0AAP1KTY7"/>
<reference evidence="5 8" key="2">
    <citation type="submission" date="2020-08" db="EMBL/GenBank/DDBJ databases">
        <title>Genomic Encyclopedia of Type Strains, Phase IV (KMG-V): Genome sequencing to study the core and pangenomes of soil and plant-associated prokaryotes.</title>
        <authorList>
            <person name="Whitman W."/>
        </authorList>
    </citation>
    <scope>NUCLEOTIDE SEQUENCE [LARGE SCALE GENOMIC DNA]</scope>
    <source>
        <strain evidence="5 8">SEMIA 4013</strain>
    </source>
</reference>
<evidence type="ECO:0000256" key="2">
    <source>
        <dbReference type="ARBA" id="ARBA00023315"/>
    </source>
</evidence>
<name>A0AAP1KTY7_9BURK</name>
<keyword evidence="2" id="KW-0012">Acyltransferase</keyword>
<sequence length="150" mass="16925">MHPDPRPAILADRQAIEEIVRDAYSPYIRRIGRPPGPMLDDYEFLIDKGSVYVVDQEGTIQGIVVLIPEQDAMLLDNVAVAPSAKGTGIGRRLLEFAERSARAAGYRAIRLYTHETMTENIALYSRIGYTETHRAEEKGLKRVFMVKHLD</sequence>
<dbReference type="InterPro" id="IPR050832">
    <property type="entry name" value="Bact_Acetyltransf"/>
</dbReference>
<evidence type="ECO:0000313" key="4">
    <source>
        <dbReference type="EMBL" id="AJZ61100.1"/>
    </source>
</evidence>
<dbReference type="EMBL" id="JANSLM010000004">
    <property type="protein sequence ID" value="MDT8838675.1"/>
    <property type="molecule type" value="Genomic_DNA"/>
</dbReference>
<keyword evidence="5" id="KW-0689">Ribosomal protein</keyword>
<dbReference type="EMBL" id="JACIIK010000004">
    <property type="protein sequence ID" value="MBB6201320.1"/>
    <property type="molecule type" value="Genomic_DNA"/>
</dbReference>
<evidence type="ECO:0000313" key="5">
    <source>
        <dbReference type="EMBL" id="MBB6201320.1"/>
    </source>
</evidence>
<dbReference type="GO" id="GO:0005840">
    <property type="term" value="C:ribosome"/>
    <property type="evidence" value="ECO:0007669"/>
    <property type="project" value="UniProtKB-KW"/>
</dbReference>
<evidence type="ECO:0000259" key="3">
    <source>
        <dbReference type="PROSITE" id="PS51186"/>
    </source>
</evidence>
<dbReference type="InterPro" id="IPR016181">
    <property type="entry name" value="Acyl_CoA_acyltransferase"/>
</dbReference>
<keyword evidence="5" id="KW-0687">Ribonucleoprotein</keyword>
<dbReference type="Proteomes" id="UP001246473">
    <property type="component" value="Unassembled WGS sequence"/>
</dbReference>
<dbReference type="KEGG" id="bfn:OI25_5703"/>
<accession>A0AAP1KTY7</accession>
<protein>
    <submittedName>
        <fullName evidence="4">Acetyltransferase domain protein</fullName>
    </submittedName>
    <submittedName>
        <fullName evidence="6">GNAT family N-acetyltransferase</fullName>
    </submittedName>
    <submittedName>
        <fullName evidence="5">Ribosomal protein S18 acetylase RimI-like enzyme</fullName>
    </submittedName>
</protein>
<evidence type="ECO:0000313" key="9">
    <source>
        <dbReference type="Proteomes" id="UP001246473"/>
    </source>
</evidence>
<dbReference type="PANTHER" id="PTHR43877">
    <property type="entry name" value="AMINOALKYLPHOSPHONATE N-ACETYLTRANSFERASE-RELATED-RELATED"/>
    <property type="match status" value="1"/>
</dbReference>
<dbReference type="PROSITE" id="PS51186">
    <property type="entry name" value="GNAT"/>
    <property type="match status" value="1"/>
</dbReference>
<keyword evidence="1" id="KW-0808">Transferase</keyword>
<feature type="domain" description="N-acetyltransferase" evidence="3">
    <location>
        <begin position="3"/>
        <end position="150"/>
    </location>
</feature>
<dbReference type="CDD" id="cd04301">
    <property type="entry name" value="NAT_SF"/>
    <property type="match status" value="1"/>
</dbReference>
<evidence type="ECO:0000313" key="8">
    <source>
        <dbReference type="Proteomes" id="UP000518681"/>
    </source>
</evidence>
<reference evidence="6" key="3">
    <citation type="submission" date="2022-08" db="EMBL/GenBank/DDBJ databases">
        <authorList>
            <person name="Kim S.-J."/>
        </authorList>
    </citation>
    <scope>NUCLEOTIDE SEQUENCE</scope>
    <source>
        <strain evidence="6">KJ</strain>
    </source>
</reference>
<gene>
    <name evidence="5" type="ORF">GGD69_002173</name>
    <name evidence="4" type="ORF">OI25_5703</name>
    <name evidence="6" type="ORF">ParKJ_14760</name>
</gene>
<evidence type="ECO:0000313" key="7">
    <source>
        <dbReference type="Proteomes" id="UP000032614"/>
    </source>
</evidence>
<dbReference type="RefSeq" id="WP_030099468.1">
    <property type="nucleotide sequence ID" value="NZ_CP010027.1"/>
</dbReference>
<dbReference type="Pfam" id="PF00583">
    <property type="entry name" value="Acetyltransf_1"/>
    <property type="match status" value="1"/>
</dbReference>
<dbReference type="EMBL" id="CP010027">
    <property type="protein sequence ID" value="AJZ61100.1"/>
    <property type="molecule type" value="Genomic_DNA"/>
</dbReference>
<evidence type="ECO:0000256" key="1">
    <source>
        <dbReference type="ARBA" id="ARBA00022679"/>
    </source>
</evidence>
<dbReference type="Proteomes" id="UP000518681">
    <property type="component" value="Unassembled WGS sequence"/>
</dbReference>
<dbReference type="InterPro" id="IPR000182">
    <property type="entry name" value="GNAT_dom"/>
</dbReference>
<dbReference type="Proteomes" id="UP000032614">
    <property type="component" value="Chromosome 2"/>
</dbReference>
<reference evidence="4 7" key="1">
    <citation type="journal article" date="2015" name="Genome Announc.">
        <title>Complete genome sequences for 59 burkholderia isolates, both pathogenic and near neighbor.</title>
        <authorList>
            <person name="Johnson S.L."/>
            <person name="Bishop-Lilly K.A."/>
            <person name="Ladner J.T."/>
            <person name="Daligault H.E."/>
            <person name="Davenport K.W."/>
            <person name="Jaissle J."/>
            <person name="Frey K.G."/>
            <person name="Koroleva G.I."/>
            <person name="Bruce D.C."/>
            <person name="Coyne S.R."/>
            <person name="Broomall S.M."/>
            <person name="Li P.E."/>
            <person name="Teshima H."/>
            <person name="Gibbons H.S."/>
            <person name="Palacios G.F."/>
            <person name="Rosenzweig C.N."/>
            <person name="Redden C.L."/>
            <person name="Xu Y."/>
            <person name="Minogue T.D."/>
            <person name="Chain P.S."/>
        </authorList>
    </citation>
    <scope>NUCLEOTIDE SEQUENCE [LARGE SCALE GENOMIC DNA]</scope>
    <source>
        <strain evidence="4 7">ATCC BAA-463</strain>
    </source>
</reference>